<protein>
    <submittedName>
        <fullName evidence="3">Catechol 2,3-dioxygenase</fullName>
    </submittedName>
</protein>
<evidence type="ECO:0000313" key="3">
    <source>
        <dbReference type="EMBL" id="SFO21507.1"/>
    </source>
</evidence>
<evidence type="ECO:0000259" key="2">
    <source>
        <dbReference type="PROSITE" id="PS51819"/>
    </source>
</evidence>
<feature type="domain" description="VOC" evidence="2">
    <location>
        <begin position="7"/>
        <end position="154"/>
    </location>
</feature>
<dbReference type="AlphaFoldDB" id="A0AB38BVN6"/>
<proteinExistence type="predicted"/>
<evidence type="ECO:0000313" key="4">
    <source>
        <dbReference type="Proteomes" id="UP000183083"/>
    </source>
</evidence>
<dbReference type="PANTHER" id="PTHR43048:SF6">
    <property type="entry name" value="BLR8189 PROTEIN"/>
    <property type="match status" value="1"/>
</dbReference>
<dbReference type="InterPro" id="IPR037523">
    <property type="entry name" value="VOC_core"/>
</dbReference>
<dbReference type="GO" id="GO:0004493">
    <property type="term" value="F:methylmalonyl-CoA epimerase activity"/>
    <property type="evidence" value="ECO:0007669"/>
    <property type="project" value="TreeGrafter"/>
</dbReference>
<dbReference type="Proteomes" id="UP000183083">
    <property type="component" value="Unassembled WGS sequence"/>
</dbReference>
<dbReference type="PANTHER" id="PTHR43048">
    <property type="entry name" value="METHYLMALONYL-COA EPIMERASE"/>
    <property type="match status" value="1"/>
</dbReference>
<evidence type="ECO:0000256" key="1">
    <source>
        <dbReference type="ARBA" id="ARBA00022723"/>
    </source>
</evidence>
<dbReference type="PROSITE" id="PS51819">
    <property type="entry name" value="VOC"/>
    <property type="match status" value="1"/>
</dbReference>
<keyword evidence="1" id="KW-0479">Metal-binding</keyword>
<gene>
    <name evidence="3" type="ORF">SAMN05444065_109262</name>
</gene>
<reference evidence="3 4" key="1">
    <citation type="submission" date="2016-10" db="EMBL/GenBank/DDBJ databases">
        <authorList>
            <person name="Varghese N."/>
            <person name="Submissions S."/>
        </authorList>
    </citation>
    <scope>NUCLEOTIDE SEQUENCE [LARGE SCALE GENOMIC DNA]</scope>
    <source>
        <strain evidence="3 4">BS0292</strain>
    </source>
</reference>
<comment type="caution">
    <text evidence="3">The sequence shown here is derived from an EMBL/GenBank/DDBJ whole genome shotgun (WGS) entry which is preliminary data.</text>
</comment>
<dbReference type="InterPro" id="IPR004360">
    <property type="entry name" value="Glyas_Fos-R_dOase_dom"/>
</dbReference>
<dbReference type="Gene3D" id="3.10.180.10">
    <property type="entry name" value="2,3-Dihydroxybiphenyl 1,2-Dioxygenase, domain 1"/>
    <property type="match status" value="1"/>
</dbReference>
<sequence>MSNNIRGIDHIGITVPDIEAATRFFHEAFDAAIVYDTVVDSHPRRSPEELAATVALKEEQLIVATRMIRLGNGANIELFEIEGAAQGVDGIGSLGLQHFAVYCDELGSVLNRVLAAGGTQLRGPNALFGIEKGTGNSMHYVRAPWGSLIELISIPTATGPSCEVDRWKPS</sequence>
<organism evidence="3 4">
    <name type="scientific">Pseudomonas syringae</name>
    <dbReference type="NCBI Taxonomy" id="317"/>
    <lineage>
        <taxon>Bacteria</taxon>
        <taxon>Pseudomonadati</taxon>
        <taxon>Pseudomonadota</taxon>
        <taxon>Gammaproteobacteria</taxon>
        <taxon>Pseudomonadales</taxon>
        <taxon>Pseudomonadaceae</taxon>
        <taxon>Pseudomonas</taxon>
    </lineage>
</organism>
<dbReference type="SUPFAM" id="SSF54593">
    <property type="entry name" value="Glyoxalase/Bleomycin resistance protein/Dihydroxybiphenyl dioxygenase"/>
    <property type="match status" value="1"/>
</dbReference>
<dbReference type="GO" id="GO:0046491">
    <property type="term" value="P:L-methylmalonyl-CoA metabolic process"/>
    <property type="evidence" value="ECO:0007669"/>
    <property type="project" value="TreeGrafter"/>
</dbReference>
<dbReference type="InterPro" id="IPR029068">
    <property type="entry name" value="Glyas_Bleomycin-R_OHBP_Dase"/>
</dbReference>
<accession>A0AB38BVN6</accession>
<name>A0AB38BVN6_PSESX</name>
<dbReference type="RefSeq" id="WP_074908470.1">
    <property type="nucleotide sequence ID" value="NZ_FOVV01000009.1"/>
</dbReference>
<dbReference type="GO" id="GO:0046872">
    <property type="term" value="F:metal ion binding"/>
    <property type="evidence" value="ECO:0007669"/>
    <property type="project" value="UniProtKB-KW"/>
</dbReference>
<dbReference type="Pfam" id="PF00903">
    <property type="entry name" value="Glyoxalase"/>
    <property type="match status" value="1"/>
</dbReference>
<dbReference type="InterPro" id="IPR051785">
    <property type="entry name" value="MMCE/EMCE_epimerase"/>
</dbReference>
<dbReference type="EMBL" id="FOVV01000009">
    <property type="protein sequence ID" value="SFO21507.1"/>
    <property type="molecule type" value="Genomic_DNA"/>
</dbReference>